<evidence type="ECO:0000313" key="1">
    <source>
        <dbReference type="EMBL" id="KAI9448667.1"/>
    </source>
</evidence>
<comment type="caution">
    <text evidence="1">The sequence shown here is derived from an EMBL/GenBank/DDBJ whole genome shotgun (WGS) entry which is preliminary data.</text>
</comment>
<gene>
    <name evidence="1" type="ORF">F5148DRAFT_1250601</name>
</gene>
<reference evidence="1" key="1">
    <citation type="submission" date="2021-03" db="EMBL/GenBank/DDBJ databases">
        <title>Evolutionary priming and transition to the ectomycorrhizal habit in an iconic lineage of mushroom-forming fungi: is preadaptation a requirement?</title>
        <authorList>
            <consortium name="DOE Joint Genome Institute"/>
            <person name="Looney B.P."/>
            <person name="Miyauchi S."/>
            <person name="Morin E."/>
            <person name="Drula E."/>
            <person name="Courty P.E."/>
            <person name="Chicoki N."/>
            <person name="Fauchery L."/>
            <person name="Kohler A."/>
            <person name="Kuo A."/>
            <person name="LaButti K."/>
            <person name="Pangilinan J."/>
            <person name="Lipzen A."/>
            <person name="Riley R."/>
            <person name="Andreopoulos W."/>
            <person name="He G."/>
            <person name="Johnson J."/>
            <person name="Barry K.W."/>
            <person name="Grigoriev I.V."/>
            <person name="Nagy L."/>
            <person name="Hibbett D."/>
            <person name="Henrissat B."/>
            <person name="Matheny P.B."/>
            <person name="Labbe J."/>
            <person name="Martin A.F."/>
        </authorList>
    </citation>
    <scope>NUCLEOTIDE SEQUENCE</scope>
    <source>
        <strain evidence="1">BPL698</strain>
    </source>
</reference>
<keyword evidence="2" id="KW-1185">Reference proteome</keyword>
<proteinExistence type="predicted"/>
<organism evidence="1 2">
    <name type="scientific">Russula earlei</name>
    <dbReference type="NCBI Taxonomy" id="71964"/>
    <lineage>
        <taxon>Eukaryota</taxon>
        <taxon>Fungi</taxon>
        <taxon>Dikarya</taxon>
        <taxon>Basidiomycota</taxon>
        <taxon>Agaricomycotina</taxon>
        <taxon>Agaricomycetes</taxon>
        <taxon>Russulales</taxon>
        <taxon>Russulaceae</taxon>
        <taxon>Russula</taxon>
    </lineage>
</organism>
<evidence type="ECO:0000313" key="2">
    <source>
        <dbReference type="Proteomes" id="UP001207468"/>
    </source>
</evidence>
<protein>
    <submittedName>
        <fullName evidence="1">Uncharacterized protein</fullName>
    </submittedName>
</protein>
<name>A0ACC0TTM1_9AGAM</name>
<accession>A0ACC0TTM1</accession>
<sequence length="101" mass="11176">MRTSPVFVIFCLAVGIAPSFALPLEVRNPDPVLHTRGLLHSSTKKKDQTNSSSPKTGQTDTQRTLVSLGDYTVFKDRLPLSEKEAKRYGSNAHVKDEIGFM</sequence>
<dbReference type="Proteomes" id="UP001207468">
    <property type="component" value="Unassembled WGS sequence"/>
</dbReference>
<dbReference type="EMBL" id="JAGFNK010000571">
    <property type="protein sequence ID" value="KAI9448667.1"/>
    <property type="molecule type" value="Genomic_DNA"/>
</dbReference>